<evidence type="ECO:0000256" key="3">
    <source>
        <dbReference type="ARBA" id="ARBA00022544"/>
    </source>
</evidence>
<accession>A0A5R9G631</accession>
<dbReference type="GO" id="GO:0016020">
    <property type="term" value="C:membrane"/>
    <property type="evidence" value="ECO:0007669"/>
    <property type="project" value="UniProtKB-SubCell"/>
</dbReference>
<keyword evidence="12" id="KW-1185">Reference proteome</keyword>
<feature type="region of interest" description="Disordered" evidence="8">
    <location>
        <begin position="1"/>
        <end position="29"/>
    </location>
</feature>
<evidence type="ECO:0000313" key="12">
    <source>
        <dbReference type="Proteomes" id="UP000309676"/>
    </source>
</evidence>
<dbReference type="InterPro" id="IPR057336">
    <property type="entry name" value="GerAC_N"/>
</dbReference>
<dbReference type="Gene3D" id="3.30.300.210">
    <property type="entry name" value="Nutrient germinant receptor protein C, domain 3"/>
    <property type="match status" value="1"/>
</dbReference>
<feature type="domain" description="Spore germination protein N-terminal" evidence="10">
    <location>
        <begin position="60"/>
        <end position="236"/>
    </location>
</feature>
<evidence type="ECO:0000256" key="8">
    <source>
        <dbReference type="SAM" id="MobiDB-lite"/>
    </source>
</evidence>
<evidence type="ECO:0000313" key="11">
    <source>
        <dbReference type="EMBL" id="TLS48968.1"/>
    </source>
</evidence>
<keyword evidence="6" id="KW-0564">Palmitate</keyword>
<dbReference type="GO" id="GO:0009847">
    <property type="term" value="P:spore germination"/>
    <property type="evidence" value="ECO:0007669"/>
    <property type="project" value="InterPro"/>
</dbReference>
<proteinExistence type="inferred from homology"/>
<evidence type="ECO:0000256" key="2">
    <source>
        <dbReference type="ARBA" id="ARBA00007886"/>
    </source>
</evidence>
<comment type="caution">
    <text evidence="11">The sequence shown here is derived from an EMBL/GenBank/DDBJ whole genome shotgun (WGS) entry which is preliminary data.</text>
</comment>
<keyword evidence="7" id="KW-0449">Lipoprotein</keyword>
<comment type="subcellular location">
    <subcellularLocation>
        <location evidence="1">Membrane</location>
        <topology evidence="1">Lipid-anchor</topology>
    </subcellularLocation>
</comment>
<dbReference type="InterPro" id="IPR038501">
    <property type="entry name" value="Spore_GerAC_C_sf"/>
</dbReference>
<dbReference type="PANTHER" id="PTHR35789">
    <property type="entry name" value="SPORE GERMINATION PROTEIN B3"/>
    <property type="match status" value="1"/>
</dbReference>
<evidence type="ECO:0000256" key="6">
    <source>
        <dbReference type="ARBA" id="ARBA00023139"/>
    </source>
</evidence>
<name>A0A5R9G631_9BACL</name>
<gene>
    <name evidence="11" type="ORF">FE782_27910</name>
</gene>
<dbReference type="InterPro" id="IPR008844">
    <property type="entry name" value="Spore_GerAC-like"/>
</dbReference>
<dbReference type="Pfam" id="PF05504">
    <property type="entry name" value="Spore_GerAC"/>
    <property type="match status" value="1"/>
</dbReference>
<dbReference type="Proteomes" id="UP000309676">
    <property type="component" value="Unassembled WGS sequence"/>
</dbReference>
<evidence type="ECO:0000256" key="4">
    <source>
        <dbReference type="ARBA" id="ARBA00022729"/>
    </source>
</evidence>
<evidence type="ECO:0000256" key="1">
    <source>
        <dbReference type="ARBA" id="ARBA00004635"/>
    </source>
</evidence>
<evidence type="ECO:0000256" key="7">
    <source>
        <dbReference type="ARBA" id="ARBA00023288"/>
    </source>
</evidence>
<reference evidence="11 12" key="1">
    <citation type="submission" date="2019-05" db="EMBL/GenBank/DDBJ databases">
        <authorList>
            <person name="Narsing Rao M.P."/>
            <person name="Li W.J."/>
        </authorList>
    </citation>
    <scope>NUCLEOTIDE SEQUENCE [LARGE SCALE GENOMIC DNA]</scope>
    <source>
        <strain evidence="11 12">SYSU_K30003</strain>
    </source>
</reference>
<dbReference type="EMBL" id="VCIW01000026">
    <property type="protein sequence ID" value="TLS48968.1"/>
    <property type="molecule type" value="Genomic_DNA"/>
</dbReference>
<comment type="similarity">
    <text evidence="2">Belongs to the GerABKC lipoprotein family.</text>
</comment>
<dbReference type="NCBIfam" id="TIGR02887">
    <property type="entry name" value="spore_ger_x_C"/>
    <property type="match status" value="1"/>
</dbReference>
<keyword evidence="4" id="KW-0732">Signal</keyword>
<feature type="domain" description="Spore germination GerAC-like C-terminal" evidence="9">
    <location>
        <begin position="256"/>
        <end position="413"/>
    </location>
</feature>
<evidence type="ECO:0000259" key="9">
    <source>
        <dbReference type="Pfam" id="PF05504"/>
    </source>
</evidence>
<dbReference type="AlphaFoldDB" id="A0A5R9G631"/>
<sequence length="422" mass="47686">MERRDIGVQSSTLGEEEQASGHAGHGGRHAPEEEGVLMLGFAKTALTLCLLPLLLTGCWDIKDLQEINYLTAIGYDLQDGEFVVYGQMLDFASVAKSESGKSGQAQAWVGIGRGRTLINAIEDLYHTSQLRIFYGHVNAVVIGEKVLKDGDAMKQVYEFQGRYYELRYTPWLFGTSKPIDKIFSTSSIFTFSPAVSVLHQPLETYKQMSVVRPMSIRRFTLEMQEPGRTVLLPSIALSENRWKKGDRPQEMLMVDGAFAMKEHKLLGRYNLDDLQGLSWIEPESYRGPLILYSGGEIQSAVVLENPKTIVHPRVRNGRAEFSLDVKLSGALILSMAPKTESEMEKEAEEKVRKQIRRLYDEGLKRDADLLRLEPAMYRQKNREWKSLRSQGGLELTPESLKDIRVEVKINRTGNIKNRAMAN</sequence>
<evidence type="ECO:0000259" key="10">
    <source>
        <dbReference type="Pfam" id="PF25198"/>
    </source>
</evidence>
<keyword evidence="3" id="KW-0309">Germination</keyword>
<protein>
    <submittedName>
        <fullName evidence="11">Ger(X)C family spore germination protein</fullName>
    </submittedName>
</protein>
<dbReference type="PANTHER" id="PTHR35789:SF1">
    <property type="entry name" value="SPORE GERMINATION PROTEIN B3"/>
    <property type="match status" value="1"/>
</dbReference>
<organism evidence="11 12">
    <name type="scientific">Paenibacillus antri</name>
    <dbReference type="NCBI Taxonomy" id="2582848"/>
    <lineage>
        <taxon>Bacteria</taxon>
        <taxon>Bacillati</taxon>
        <taxon>Bacillota</taxon>
        <taxon>Bacilli</taxon>
        <taxon>Bacillales</taxon>
        <taxon>Paenibacillaceae</taxon>
        <taxon>Paenibacillus</taxon>
    </lineage>
</organism>
<keyword evidence="5" id="KW-0472">Membrane</keyword>
<dbReference type="Pfam" id="PF25198">
    <property type="entry name" value="Spore_GerAC_N"/>
    <property type="match status" value="1"/>
</dbReference>
<evidence type="ECO:0000256" key="5">
    <source>
        <dbReference type="ARBA" id="ARBA00023136"/>
    </source>
</evidence>
<dbReference type="InterPro" id="IPR046953">
    <property type="entry name" value="Spore_GerAC-like_C"/>
</dbReference>